<accession>A0A545TAU9</accession>
<evidence type="ECO:0000259" key="2">
    <source>
        <dbReference type="Pfam" id="PF07589"/>
    </source>
</evidence>
<feature type="domain" description="Ice-binding protein C-terminal" evidence="2">
    <location>
        <begin position="182"/>
        <end position="202"/>
    </location>
</feature>
<evidence type="ECO:0000313" key="3">
    <source>
        <dbReference type="EMBL" id="TQV74314.1"/>
    </source>
</evidence>
<evidence type="ECO:0000256" key="1">
    <source>
        <dbReference type="SAM" id="SignalP"/>
    </source>
</evidence>
<evidence type="ECO:0000313" key="4">
    <source>
        <dbReference type="Proteomes" id="UP000315252"/>
    </source>
</evidence>
<dbReference type="Pfam" id="PF07589">
    <property type="entry name" value="PEP-CTERM"/>
    <property type="match status" value="1"/>
</dbReference>
<feature type="chain" id="PRO_5022087737" evidence="1">
    <location>
        <begin position="28"/>
        <end position="212"/>
    </location>
</feature>
<sequence length="212" mass="22442">MKKIYAFAISTFVGVAATFGFTSNAHATVILDIVDGQLVGAQNVNVSGTLYDVSFTDGTCIGLFSGCDNAASDFTFTSFQTAFEAATALLEQVFQDTAEGLFSSDPELTRGCEGLAVCWSSIPYQVTSANRFEAMIARNFADNAVDFASGSFTQPSLDYFTFTSDTFAVFSLASGGPIQVDEPGTLLLFGVALLGLGVASRRGRRHEETSST</sequence>
<name>A0A545TAU9_9PROT</name>
<dbReference type="RefSeq" id="WP_142898944.1">
    <property type="nucleotide sequence ID" value="NZ_ML660061.1"/>
</dbReference>
<dbReference type="InterPro" id="IPR013424">
    <property type="entry name" value="Ice-binding_C"/>
</dbReference>
<gene>
    <name evidence="3" type="ORF">FKG95_23800</name>
</gene>
<feature type="signal peptide" evidence="1">
    <location>
        <begin position="1"/>
        <end position="27"/>
    </location>
</feature>
<dbReference type="EMBL" id="VHSH01000010">
    <property type="protein sequence ID" value="TQV74314.1"/>
    <property type="molecule type" value="Genomic_DNA"/>
</dbReference>
<proteinExistence type="predicted"/>
<dbReference type="AlphaFoldDB" id="A0A545TAU9"/>
<reference evidence="3 4" key="1">
    <citation type="submission" date="2019-06" db="EMBL/GenBank/DDBJ databases">
        <title>Whole genome sequence for Rhodospirillaceae sp. R148.</title>
        <authorList>
            <person name="Wang G."/>
        </authorList>
    </citation>
    <scope>NUCLEOTIDE SEQUENCE [LARGE SCALE GENOMIC DNA]</scope>
    <source>
        <strain evidence="3 4">R148</strain>
    </source>
</reference>
<protein>
    <submittedName>
        <fullName evidence="3">PEP-CTERM sorting domain-containing protein</fullName>
    </submittedName>
</protein>
<keyword evidence="4" id="KW-1185">Reference proteome</keyword>
<dbReference type="OrthoDB" id="8566501at2"/>
<organism evidence="3 4">
    <name type="scientific">Denitrobaculum tricleocarpae</name>
    <dbReference type="NCBI Taxonomy" id="2591009"/>
    <lineage>
        <taxon>Bacteria</taxon>
        <taxon>Pseudomonadati</taxon>
        <taxon>Pseudomonadota</taxon>
        <taxon>Alphaproteobacteria</taxon>
        <taxon>Rhodospirillales</taxon>
        <taxon>Rhodospirillaceae</taxon>
        <taxon>Denitrobaculum</taxon>
    </lineage>
</organism>
<dbReference type="Proteomes" id="UP000315252">
    <property type="component" value="Unassembled WGS sequence"/>
</dbReference>
<comment type="caution">
    <text evidence="3">The sequence shown here is derived from an EMBL/GenBank/DDBJ whole genome shotgun (WGS) entry which is preliminary data.</text>
</comment>
<keyword evidence="1" id="KW-0732">Signal</keyword>